<dbReference type="GO" id="GO:0009086">
    <property type="term" value="P:methionine biosynthetic process"/>
    <property type="evidence" value="ECO:0007669"/>
    <property type="project" value="UniProtKB-KW"/>
</dbReference>
<dbReference type="FunFam" id="3.40.50.1000:FF:000079">
    <property type="entry name" value="Enolase-phosphatase E1"/>
    <property type="match status" value="1"/>
</dbReference>
<organism evidence="4 5">
    <name type="scientific">Gnathostoma spinigerum</name>
    <dbReference type="NCBI Taxonomy" id="75299"/>
    <lineage>
        <taxon>Eukaryota</taxon>
        <taxon>Metazoa</taxon>
        <taxon>Ecdysozoa</taxon>
        <taxon>Nematoda</taxon>
        <taxon>Chromadorea</taxon>
        <taxon>Rhabditida</taxon>
        <taxon>Spirurina</taxon>
        <taxon>Gnathostomatomorpha</taxon>
        <taxon>Gnathostomatoidea</taxon>
        <taxon>Gnathostomatidae</taxon>
        <taxon>Gnathostoma</taxon>
    </lineage>
</organism>
<dbReference type="GO" id="GO:0016787">
    <property type="term" value="F:hydrolase activity"/>
    <property type="evidence" value="ECO:0007669"/>
    <property type="project" value="UniProtKB-KW"/>
</dbReference>
<dbReference type="Gene3D" id="3.40.50.1000">
    <property type="entry name" value="HAD superfamily/HAD-like"/>
    <property type="match status" value="1"/>
</dbReference>
<dbReference type="SUPFAM" id="SSF56784">
    <property type="entry name" value="HAD-like"/>
    <property type="match status" value="1"/>
</dbReference>
<name>A0ABD6EJX1_9BILA</name>
<evidence type="ECO:0000313" key="5">
    <source>
        <dbReference type="Proteomes" id="UP001608902"/>
    </source>
</evidence>
<proteinExistence type="predicted"/>
<keyword evidence="2" id="KW-0378">Hydrolase</keyword>
<dbReference type="InterPro" id="IPR036412">
    <property type="entry name" value="HAD-like_sf"/>
</dbReference>
<keyword evidence="3" id="KW-0486">Methionine biosynthesis</keyword>
<dbReference type="InterPro" id="IPR006439">
    <property type="entry name" value="HAD-SF_hydro_IA"/>
</dbReference>
<keyword evidence="1" id="KW-0028">Amino-acid biosynthesis</keyword>
<comment type="caution">
    <text evidence="4">The sequence shown here is derived from an EMBL/GenBank/DDBJ whole genome shotgun (WGS) entry which is preliminary data.</text>
</comment>
<keyword evidence="5" id="KW-1185">Reference proteome</keyword>
<evidence type="ECO:0008006" key="6">
    <source>
        <dbReference type="Google" id="ProtNLM"/>
    </source>
</evidence>
<dbReference type="InterPro" id="IPR023943">
    <property type="entry name" value="Enolase-ppase_E1"/>
</dbReference>
<dbReference type="NCBIfam" id="TIGR01549">
    <property type="entry name" value="HAD-SF-IA-v1"/>
    <property type="match status" value="1"/>
</dbReference>
<evidence type="ECO:0000313" key="4">
    <source>
        <dbReference type="EMBL" id="MFH4980264.1"/>
    </source>
</evidence>
<dbReference type="Pfam" id="PF00702">
    <property type="entry name" value="Hydrolase"/>
    <property type="match status" value="1"/>
</dbReference>
<dbReference type="Proteomes" id="UP001608902">
    <property type="component" value="Unassembled WGS sequence"/>
</dbReference>
<protein>
    <recommendedName>
        <fullName evidence="6">Enolase-phosphatase E1</fullName>
    </recommendedName>
</protein>
<dbReference type="AlphaFoldDB" id="A0ABD6EJX1"/>
<evidence type="ECO:0000256" key="1">
    <source>
        <dbReference type="ARBA" id="ARBA00022605"/>
    </source>
</evidence>
<evidence type="ECO:0000256" key="3">
    <source>
        <dbReference type="ARBA" id="ARBA00023167"/>
    </source>
</evidence>
<evidence type="ECO:0000256" key="2">
    <source>
        <dbReference type="ARBA" id="ARBA00022801"/>
    </source>
</evidence>
<accession>A0ABD6EJX1</accession>
<dbReference type="PANTHER" id="PTHR20371">
    <property type="entry name" value="ENOLASE-PHOSPHATASE E1"/>
    <property type="match status" value="1"/>
</dbReference>
<reference evidence="4 5" key="1">
    <citation type="submission" date="2024-08" db="EMBL/GenBank/DDBJ databases">
        <title>Gnathostoma spinigerum genome.</title>
        <authorList>
            <person name="Gonzalez-Bertolin B."/>
            <person name="Monzon S."/>
            <person name="Zaballos A."/>
            <person name="Jimenez P."/>
            <person name="Dekumyoy P."/>
            <person name="Varona S."/>
            <person name="Cuesta I."/>
            <person name="Sumanam S."/>
            <person name="Adisakwattana P."/>
            <person name="Gasser R.B."/>
            <person name="Hernandez-Gonzalez A."/>
            <person name="Young N.D."/>
            <person name="Perteguer M.J."/>
        </authorList>
    </citation>
    <scope>NUCLEOTIDE SEQUENCE [LARGE SCALE GENOMIC DNA]</scope>
    <source>
        <strain evidence="4">AL3</strain>
        <tissue evidence="4">Liver</tissue>
    </source>
</reference>
<dbReference type="EMBL" id="JBGFUD010005302">
    <property type="protein sequence ID" value="MFH4980264.1"/>
    <property type="molecule type" value="Genomic_DNA"/>
</dbReference>
<dbReference type="PANTHER" id="PTHR20371:SF1">
    <property type="entry name" value="ENOLASE-PHOSPHATASE E1"/>
    <property type="match status" value="1"/>
</dbReference>
<dbReference type="NCBIfam" id="TIGR01691">
    <property type="entry name" value="enolase-ppase"/>
    <property type="match status" value="1"/>
</dbReference>
<dbReference type="InterPro" id="IPR023214">
    <property type="entry name" value="HAD_sf"/>
</dbReference>
<sequence>MWRKAYESGQIKSPVFTDVKEVLEVISKSIPIYIYSSGSVEAQQLLFKYSEHGDMTKFIAGYFDTNIGHKVESESYCRIAESIKVPPQNILFLTDIEKEAEAAQSAGVPTMIVKRDGNAPLSPDAEQRFAMTSSFKVLLS</sequence>
<gene>
    <name evidence="4" type="ORF">AB6A40_006973</name>
</gene>